<accession>A0A1I4XCY8</accession>
<organism evidence="1 2">
    <name type="scientific">Nitrosospira briensis</name>
    <dbReference type="NCBI Taxonomy" id="35799"/>
    <lineage>
        <taxon>Bacteria</taxon>
        <taxon>Pseudomonadati</taxon>
        <taxon>Pseudomonadota</taxon>
        <taxon>Betaproteobacteria</taxon>
        <taxon>Nitrosomonadales</taxon>
        <taxon>Nitrosomonadaceae</taxon>
        <taxon>Nitrosospira</taxon>
    </lineage>
</organism>
<reference evidence="2" key="1">
    <citation type="submission" date="2016-10" db="EMBL/GenBank/DDBJ databases">
        <authorList>
            <person name="Varghese N."/>
        </authorList>
    </citation>
    <scope>NUCLEOTIDE SEQUENCE [LARGE SCALE GENOMIC DNA]</scope>
    <source>
        <strain evidence="2">Nsp8</strain>
    </source>
</reference>
<sequence length="63" mass="7053">MIMPSLSLLFSLCPTDPLSLARYGMPAKRPEEIRFEPATSRYSHTALIDILSNPMSTGRKITE</sequence>
<protein>
    <submittedName>
        <fullName evidence="1">Uncharacterized protein</fullName>
    </submittedName>
</protein>
<name>A0A1I4XCY8_9PROT</name>
<evidence type="ECO:0000313" key="2">
    <source>
        <dbReference type="Proteomes" id="UP000183107"/>
    </source>
</evidence>
<keyword evidence="2" id="KW-1185">Reference proteome</keyword>
<proteinExistence type="predicted"/>
<dbReference type="Proteomes" id="UP000183107">
    <property type="component" value="Unassembled WGS sequence"/>
</dbReference>
<dbReference type="EMBL" id="FOVJ01000001">
    <property type="protein sequence ID" value="SFN23119.1"/>
    <property type="molecule type" value="Genomic_DNA"/>
</dbReference>
<dbReference type="AlphaFoldDB" id="A0A1I4XCY8"/>
<gene>
    <name evidence="1" type="ORF">SAMN05216386_0021</name>
</gene>
<evidence type="ECO:0000313" key="1">
    <source>
        <dbReference type="EMBL" id="SFN23119.1"/>
    </source>
</evidence>